<organism evidence="1 2">
    <name type="scientific">Vibrio anguillarum</name>
    <name type="common">Listonella anguillarum</name>
    <dbReference type="NCBI Taxonomy" id="55601"/>
    <lineage>
        <taxon>Bacteria</taxon>
        <taxon>Pseudomonadati</taxon>
        <taxon>Pseudomonadota</taxon>
        <taxon>Gammaproteobacteria</taxon>
        <taxon>Vibrionales</taxon>
        <taxon>Vibrionaceae</taxon>
        <taxon>Vibrio</taxon>
    </lineage>
</organism>
<protein>
    <submittedName>
        <fullName evidence="1">Uncharacterized protein</fullName>
    </submittedName>
</protein>
<evidence type="ECO:0000313" key="1">
    <source>
        <dbReference type="EMBL" id="MBF4433246.1"/>
    </source>
</evidence>
<dbReference type="Proteomes" id="UP000786185">
    <property type="component" value="Unassembled WGS sequence"/>
</dbReference>
<reference evidence="1" key="1">
    <citation type="journal article" date="2021" name="PeerJ">
        <title>Analysis of 44 Vibrio anguillarum genomes reveals high genetic diversity.</title>
        <authorList>
            <person name="Hansen M.J."/>
            <person name="Dalsgaard I."/>
        </authorList>
    </citation>
    <scope>NUCLEOTIDE SEQUENCE</scope>
    <source>
        <strain evidence="1">850617-1/1</strain>
    </source>
</reference>
<gene>
    <name evidence="1" type="ORF">ERJ77_01800</name>
</gene>
<dbReference type="AlphaFoldDB" id="A0AAW4BA80"/>
<dbReference type="EMBL" id="SCLC01000001">
    <property type="protein sequence ID" value="MBF4433246.1"/>
    <property type="molecule type" value="Genomic_DNA"/>
</dbReference>
<evidence type="ECO:0000313" key="2">
    <source>
        <dbReference type="Proteomes" id="UP000786185"/>
    </source>
</evidence>
<sequence length="69" mass="7795">MIKFTCINAQHADIARKQLDLNGYKSCVLGRAVLSDCEWDEKAIEIMSNSMAYSETPTDFDATHLNQLK</sequence>
<name>A0AAW4BA80_VIBAN</name>
<accession>A0AAW4BA80</accession>
<comment type="caution">
    <text evidence="1">The sequence shown here is derived from an EMBL/GenBank/DDBJ whole genome shotgun (WGS) entry which is preliminary data.</text>
</comment>
<proteinExistence type="predicted"/>